<comment type="caution">
    <text evidence="2">The sequence shown here is derived from an EMBL/GenBank/DDBJ whole genome shotgun (WGS) entry which is preliminary data.</text>
</comment>
<evidence type="ECO:0000313" key="2">
    <source>
        <dbReference type="EMBL" id="MBS8263629.1"/>
    </source>
</evidence>
<sequence length="199" mass="23481">MARLSFNTDNTSNIILVTAIILMISSLFMPLVFVYFIQDYLYLTAEKWFYVAPPSAYIIFMIGMLWIALTLFLYLFIKWKSDWKGFKWATLFVLLGSIPFFMFGVSNYYYLDDQGMHFNDYKTYNTINSYYWEDIKEAKEIFVKSNGVTVVDHLNLVTKDGEVIELPYNSKVSNNKFKIMEKLQEYNVPLTNNMGDLYE</sequence>
<proteinExistence type="predicted"/>
<organism evidence="2 3">
    <name type="scientific">Mesobacillus boroniphilus</name>
    <dbReference type="NCBI Taxonomy" id="308892"/>
    <lineage>
        <taxon>Bacteria</taxon>
        <taxon>Bacillati</taxon>
        <taxon>Bacillota</taxon>
        <taxon>Bacilli</taxon>
        <taxon>Bacillales</taxon>
        <taxon>Bacillaceae</taxon>
        <taxon>Mesobacillus</taxon>
    </lineage>
</organism>
<keyword evidence="1" id="KW-0812">Transmembrane</keyword>
<dbReference type="EMBL" id="QTKX01000001">
    <property type="protein sequence ID" value="MBS8263629.1"/>
    <property type="molecule type" value="Genomic_DNA"/>
</dbReference>
<keyword evidence="3" id="KW-1185">Reference proteome</keyword>
<evidence type="ECO:0000313" key="3">
    <source>
        <dbReference type="Proteomes" id="UP000761411"/>
    </source>
</evidence>
<name>A0A944CIY0_9BACI</name>
<evidence type="ECO:0000256" key="1">
    <source>
        <dbReference type="SAM" id="Phobius"/>
    </source>
</evidence>
<accession>A0A944CIY0</accession>
<feature type="transmembrane region" description="Helical" evidence="1">
    <location>
        <begin position="89"/>
        <end position="111"/>
    </location>
</feature>
<dbReference type="RefSeq" id="WP_213367181.1">
    <property type="nucleotide sequence ID" value="NZ_QTKX01000001.1"/>
</dbReference>
<reference evidence="2 3" key="1">
    <citation type="journal article" date="2021" name="Microorganisms">
        <title>Bacterial Dimethylsulfoniopropionate Biosynthesis in the East China Sea.</title>
        <authorList>
            <person name="Liu J."/>
            <person name="Zhang Y."/>
            <person name="Liu J."/>
            <person name="Zhong H."/>
            <person name="Williams B.T."/>
            <person name="Zheng Y."/>
            <person name="Curson A.R.J."/>
            <person name="Sun C."/>
            <person name="Sun H."/>
            <person name="Song D."/>
            <person name="Wagner Mackenzie B."/>
            <person name="Bermejo Martinez A."/>
            <person name="Todd J.D."/>
            <person name="Zhang X.H."/>
        </authorList>
    </citation>
    <scope>NUCLEOTIDE SEQUENCE [LARGE SCALE GENOMIC DNA]</scope>
    <source>
        <strain evidence="2 3">ESS08</strain>
    </source>
</reference>
<feature type="transmembrane region" description="Helical" evidence="1">
    <location>
        <begin position="57"/>
        <end position="77"/>
    </location>
</feature>
<keyword evidence="1" id="KW-1133">Transmembrane helix</keyword>
<feature type="transmembrane region" description="Helical" evidence="1">
    <location>
        <begin position="12"/>
        <end position="37"/>
    </location>
</feature>
<keyword evidence="1" id="KW-0472">Membrane</keyword>
<dbReference type="Proteomes" id="UP000761411">
    <property type="component" value="Unassembled WGS sequence"/>
</dbReference>
<dbReference type="AlphaFoldDB" id="A0A944CIY0"/>
<protein>
    <submittedName>
        <fullName evidence="2">Uncharacterized protein</fullName>
    </submittedName>
</protein>
<gene>
    <name evidence="2" type="ORF">DYI25_04120</name>
</gene>